<dbReference type="FunFam" id="1.20.1050.60:FF:000001">
    <property type="entry name" value="Putative alpha-1,2-mannosidase"/>
    <property type="match status" value="1"/>
</dbReference>
<dbReference type="GO" id="GO:0000224">
    <property type="term" value="F:peptide-N4-(N-acetyl-beta-glucosaminyl)asparagine amidase activity"/>
    <property type="evidence" value="ECO:0007669"/>
    <property type="project" value="TreeGrafter"/>
</dbReference>
<dbReference type="SUPFAM" id="SSF48208">
    <property type="entry name" value="Six-hairpin glycosidases"/>
    <property type="match status" value="1"/>
</dbReference>
<dbReference type="GO" id="GO:0006516">
    <property type="term" value="P:glycoprotein catabolic process"/>
    <property type="evidence" value="ECO:0007669"/>
    <property type="project" value="TreeGrafter"/>
</dbReference>
<dbReference type="GO" id="GO:0005829">
    <property type="term" value="C:cytosol"/>
    <property type="evidence" value="ECO:0007669"/>
    <property type="project" value="TreeGrafter"/>
</dbReference>
<feature type="non-terminal residue" evidence="2">
    <location>
        <position position="207"/>
    </location>
</feature>
<dbReference type="Gene3D" id="1.20.1050.60">
    <property type="entry name" value="alpha-1,2-mannosidase"/>
    <property type="match status" value="1"/>
</dbReference>
<dbReference type="Gene3D" id="1.20.1610.10">
    <property type="entry name" value="alpha-1,2-mannosidases domains"/>
    <property type="match status" value="1"/>
</dbReference>
<dbReference type="PANTHER" id="PTHR12143">
    <property type="entry name" value="PEPTIDE N-GLYCANASE PNGASE -RELATED"/>
    <property type="match status" value="1"/>
</dbReference>
<evidence type="ECO:0000313" key="2">
    <source>
        <dbReference type="EMBL" id="EKC58475.1"/>
    </source>
</evidence>
<dbReference type="Gene3D" id="3.30.2080.10">
    <property type="entry name" value="GH92 mannosidase domain"/>
    <property type="match status" value="1"/>
</dbReference>
<evidence type="ECO:0000259" key="1">
    <source>
        <dbReference type="Pfam" id="PF07971"/>
    </source>
</evidence>
<dbReference type="EMBL" id="AJWY01009401">
    <property type="protein sequence ID" value="EKC58475.1"/>
    <property type="molecule type" value="Genomic_DNA"/>
</dbReference>
<feature type="domain" description="Glycosyl hydrolase family 92" evidence="1">
    <location>
        <begin position="2"/>
        <end position="206"/>
    </location>
</feature>
<sequence>MRVKGGTDDQRKVFYTGLYHALIHPNLVNDVNGEYPLMERSGEAGVTEGDRYTVFSLWDTYRNVHQLLTLVYPERQVEMVRSMIGIYDEWGWMPKWELYGRETFTMEGDPAIPVITDTWLKGLRGFDIDKAYGAFLKSATTPGEQNPLRPDIDPYVERGYIPLGFYSKDLAGDASVSHALEYYVADHALSLLAADLGRPEDAALFRA</sequence>
<dbReference type="AlphaFoldDB" id="K1SXE9"/>
<accession>K1SXE9</accession>
<proteinExistence type="predicted"/>
<organism evidence="2">
    <name type="scientific">human gut metagenome</name>
    <dbReference type="NCBI Taxonomy" id="408170"/>
    <lineage>
        <taxon>unclassified sequences</taxon>
        <taxon>metagenomes</taxon>
        <taxon>organismal metagenomes</taxon>
    </lineage>
</organism>
<dbReference type="InterPro" id="IPR008928">
    <property type="entry name" value="6-hairpin_glycosidase_sf"/>
</dbReference>
<dbReference type="PANTHER" id="PTHR12143:SF39">
    <property type="entry name" value="SECRETED PROTEIN"/>
    <property type="match status" value="1"/>
</dbReference>
<comment type="caution">
    <text evidence="2">The sequence shown here is derived from an EMBL/GenBank/DDBJ whole genome shotgun (WGS) entry which is preliminary data.</text>
</comment>
<dbReference type="Gene3D" id="2.70.98.10">
    <property type="match status" value="1"/>
</dbReference>
<dbReference type="Pfam" id="PF07971">
    <property type="entry name" value="Glyco_hydro_92"/>
    <property type="match status" value="1"/>
</dbReference>
<dbReference type="GO" id="GO:0030246">
    <property type="term" value="F:carbohydrate binding"/>
    <property type="evidence" value="ECO:0007669"/>
    <property type="project" value="InterPro"/>
</dbReference>
<dbReference type="InterPro" id="IPR050883">
    <property type="entry name" value="PNGase"/>
</dbReference>
<protein>
    <submittedName>
        <fullName evidence="2">Alpha-1,2-mannosidase family protein</fullName>
    </submittedName>
</protein>
<name>K1SXE9_9ZZZZ</name>
<gene>
    <name evidence="2" type="ORF">LEA_13845</name>
</gene>
<reference evidence="2" key="1">
    <citation type="journal article" date="2013" name="Environ. Microbiol.">
        <title>Microbiota from the distal guts of lean and obese adolescents exhibit partial functional redundancy besides clear differences in community structure.</title>
        <authorList>
            <person name="Ferrer M."/>
            <person name="Ruiz A."/>
            <person name="Lanza F."/>
            <person name="Haange S.B."/>
            <person name="Oberbach A."/>
            <person name="Till H."/>
            <person name="Bargiela R."/>
            <person name="Campoy C."/>
            <person name="Segura M.T."/>
            <person name="Richter M."/>
            <person name="von Bergen M."/>
            <person name="Seifert J."/>
            <person name="Suarez A."/>
        </authorList>
    </citation>
    <scope>NUCLEOTIDE SEQUENCE</scope>
</reference>
<dbReference type="InterPro" id="IPR014718">
    <property type="entry name" value="GH-type_carb-bd"/>
</dbReference>
<dbReference type="GO" id="GO:0005975">
    <property type="term" value="P:carbohydrate metabolic process"/>
    <property type="evidence" value="ECO:0007669"/>
    <property type="project" value="InterPro"/>
</dbReference>
<dbReference type="InterPro" id="IPR012939">
    <property type="entry name" value="Glyco_hydro_92"/>
</dbReference>